<name>A0A222A425_ACIBA</name>
<dbReference type="RefSeq" id="WP_000978815.1">
    <property type="nucleotide sequence ID" value="NZ_CACSGV010000014.1"/>
</dbReference>
<sequence>MMKYIPDSMSYPFTVWMSESGFYPSYKKGYIVMKRGKEVAKISLIETKKGFEMNEVCQKRFTSFCRVWMNKDKRFINQLRMRGISNSMKFSYQKVAA</sequence>
<comment type="caution">
    <text evidence="1">The sequence shown here is derived from an EMBL/GenBank/DDBJ whole genome shotgun (WGS) entry which is preliminary data.</text>
</comment>
<organism evidence="1 2">
    <name type="scientific">Acinetobacter baumannii</name>
    <dbReference type="NCBI Taxonomy" id="470"/>
    <lineage>
        <taxon>Bacteria</taxon>
        <taxon>Pseudomonadati</taxon>
        <taxon>Pseudomonadota</taxon>
        <taxon>Gammaproteobacteria</taxon>
        <taxon>Moraxellales</taxon>
        <taxon>Moraxellaceae</taxon>
        <taxon>Acinetobacter</taxon>
        <taxon>Acinetobacter calcoaceticus/baumannii complex</taxon>
    </lineage>
</organism>
<evidence type="ECO:0000313" key="2">
    <source>
        <dbReference type="Proteomes" id="UP000461234"/>
    </source>
</evidence>
<dbReference type="EMBL" id="WIOC01000025">
    <property type="protein sequence ID" value="MQR50861.1"/>
    <property type="molecule type" value="Genomic_DNA"/>
</dbReference>
<accession>A0A222A425</accession>
<protein>
    <submittedName>
        <fullName evidence="1">Uncharacterized protein</fullName>
    </submittedName>
</protein>
<reference evidence="1 2" key="1">
    <citation type="submission" date="2019-10" db="EMBL/GenBank/DDBJ databases">
        <title>Genetic environment of the oxa23 gene and comparative analysis of carbapenem resistant Acinetobacter baumannii isolates belonging to global clone 1, lineage 2 recovered in a burns hospital outbreak in 2012-2013.</title>
        <authorList>
            <person name="Douraghi M."/>
            <person name="Aris P."/>
            <person name="Kenyon J."/>
            <person name="Hamidian M."/>
        </authorList>
    </citation>
    <scope>NUCLEOTIDE SEQUENCE [LARGE SCALE GENOMIC DNA]</scope>
    <source>
        <strain evidence="1 2">ABS103</strain>
    </source>
</reference>
<proteinExistence type="predicted"/>
<evidence type="ECO:0000313" key="1">
    <source>
        <dbReference type="EMBL" id="MQR50861.1"/>
    </source>
</evidence>
<gene>
    <name evidence="1" type="ORF">F2P40_16300</name>
</gene>
<dbReference type="Proteomes" id="UP000461234">
    <property type="component" value="Unassembled WGS sequence"/>
</dbReference>
<dbReference type="AlphaFoldDB" id="A0A222A425"/>